<dbReference type="InterPro" id="IPR050155">
    <property type="entry name" value="HAD-like_hydrolase_sf"/>
</dbReference>
<dbReference type="InterPro" id="IPR023198">
    <property type="entry name" value="PGP-like_dom2"/>
</dbReference>
<dbReference type="PANTHER" id="PTHR43434:SF20">
    <property type="entry name" value="5'-NUCLEOTIDASE"/>
    <property type="match status" value="1"/>
</dbReference>
<sequence length="222" mass="24949">MNRNIFFDFDGTLANTAPGIVNSLEYTSETLGLHQLGENEYATMIGPAFRQGFARLYPNIGQQTLTQAEQLFFQHYFDYGLTQVAFYPHIFETLSRLQQTGYSLHIVSGEPENIIQRLWDNFDLGKYFTGHFGSVNGEIVRVDKPDILKYAVGQANAYEAQNIMVGDRYTDIVGGIQNQMDTIGVTYGFGDKKELQDAQATALVSEPTELTRSVAQISVKYE</sequence>
<dbReference type="Proteomes" id="UP000051886">
    <property type="component" value="Unassembled WGS sequence"/>
</dbReference>
<dbReference type="GO" id="GO:0005829">
    <property type="term" value="C:cytosol"/>
    <property type="evidence" value="ECO:0007669"/>
    <property type="project" value="TreeGrafter"/>
</dbReference>
<dbReference type="OrthoDB" id="9792518at2"/>
<dbReference type="InterPro" id="IPR023214">
    <property type="entry name" value="HAD_sf"/>
</dbReference>
<dbReference type="PANTHER" id="PTHR43434">
    <property type="entry name" value="PHOSPHOGLYCOLATE PHOSPHATASE"/>
    <property type="match status" value="1"/>
</dbReference>
<dbReference type="SUPFAM" id="SSF56784">
    <property type="entry name" value="HAD-like"/>
    <property type="match status" value="1"/>
</dbReference>
<keyword evidence="1" id="KW-0378">Hydrolase</keyword>
<dbReference type="Gene3D" id="1.10.150.240">
    <property type="entry name" value="Putative phosphatase, domain 2"/>
    <property type="match status" value="1"/>
</dbReference>
<dbReference type="Gene3D" id="3.40.50.1000">
    <property type="entry name" value="HAD superfamily/HAD-like"/>
    <property type="match status" value="1"/>
</dbReference>
<dbReference type="SFLD" id="SFLDS00003">
    <property type="entry name" value="Haloacid_Dehalogenase"/>
    <property type="match status" value="1"/>
</dbReference>
<dbReference type="PATRIC" id="fig|449659.4.peg.1369"/>
<evidence type="ECO:0000313" key="2">
    <source>
        <dbReference type="Proteomes" id="UP000051886"/>
    </source>
</evidence>
<dbReference type="Pfam" id="PF13419">
    <property type="entry name" value="HAD_2"/>
    <property type="match status" value="1"/>
</dbReference>
<accession>A0A0R2LFM0</accession>
<evidence type="ECO:0000313" key="1">
    <source>
        <dbReference type="EMBL" id="KRO00677.1"/>
    </source>
</evidence>
<dbReference type="GO" id="GO:0004713">
    <property type="term" value="F:protein tyrosine kinase activity"/>
    <property type="evidence" value="ECO:0007669"/>
    <property type="project" value="TreeGrafter"/>
</dbReference>
<protein>
    <submittedName>
        <fullName evidence="1">Haloacid dehalogenase-like hydrolase</fullName>
    </submittedName>
</protein>
<keyword evidence="2" id="KW-1185">Reference proteome</keyword>
<organism evidence="1 2">
    <name type="scientific">Ligilactobacillus pobuzihii</name>
    <dbReference type="NCBI Taxonomy" id="449659"/>
    <lineage>
        <taxon>Bacteria</taxon>
        <taxon>Bacillati</taxon>
        <taxon>Bacillota</taxon>
        <taxon>Bacilli</taxon>
        <taxon>Lactobacillales</taxon>
        <taxon>Lactobacillaceae</taxon>
        <taxon>Ligilactobacillus</taxon>
    </lineage>
</organism>
<proteinExistence type="predicted"/>
<gene>
    <name evidence="1" type="ORF">IV66_GL001352</name>
</gene>
<dbReference type="RefSeq" id="WP_017867449.1">
    <property type="nucleotide sequence ID" value="NZ_BJYB01000017.1"/>
</dbReference>
<comment type="caution">
    <text evidence="1">The sequence shown here is derived from an EMBL/GenBank/DDBJ whole genome shotgun (WGS) entry which is preliminary data.</text>
</comment>
<dbReference type="InterPro" id="IPR041492">
    <property type="entry name" value="HAD_2"/>
</dbReference>
<dbReference type="GO" id="GO:0016787">
    <property type="term" value="F:hydrolase activity"/>
    <property type="evidence" value="ECO:0007669"/>
    <property type="project" value="UniProtKB-KW"/>
</dbReference>
<dbReference type="STRING" id="449659.IV66_GL001352"/>
<dbReference type="InterPro" id="IPR036412">
    <property type="entry name" value="HAD-like_sf"/>
</dbReference>
<reference evidence="1 2" key="1">
    <citation type="journal article" date="2015" name="Genome Announc.">
        <title>Expanding the biotechnology potential of lactobacilli through comparative genomics of 213 strains and associated genera.</title>
        <authorList>
            <person name="Sun Z."/>
            <person name="Harris H.M."/>
            <person name="McCann A."/>
            <person name="Guo C."/>
            <person name="Argimon S."/>
            <person name="Zhang W."/>
            <person name="Yang X."/>
            <person name="Jeffery I.B."/>
            <person name="Cooney J.C."/>
            <person name="Kagawa T.F."/>
            <person name="Liu W."/>
            <person name="Song Y."/>
            <person name="Salvetti E."/>
            <person name="Wrobel A."/>
            <person name="Rasinkangas P."/>
            <person name="Parkhill J."/>
            <person name="Rea M.C."/>
            <person name="O'Sullivan O."/>
            <person name="Ritari J."/>
            <person name="Douillard F.P."/>
            <person name="Paul Ross R."/>
            <person name="Yang R."/>
            <person name="Briner A.E."/>
            <person name="Felis G.E."/>
            <person name="de Vos W.M."/>
            <person name="Barrangou R."/>
            <person name="Klaenhammer T.R."/>
            <person name="Caufield P.W."/>
            <person name="Cui Y."/>
            <person name="Zhang H."/>
            <person name="O'Toole P.W."/>
        </authorList>
    </citation>
    <scope>NUCLEOTIDE SEQUENCE [LARGE SCALE GENOMIC DNA]</scope>
    <source>
        <strain evidence="1 2">NBRC 103219</strain>
    </source>
</reference>
<dbReference type="SFLD" id="SFLDG01129">
    <property type="entry name" value="C1.5:_HAD__Beta-PGM__Phosphata"/>
    <property type="match status" value="1"/>
</dbReference>
<dbReference type="EMBL" id="JQCN01000018">
    <property type="protein sequence ID" value="KRO00677.1"/>
    <property type="molecule type" value="Genomic_DNA"/>
</dbReference>
<dbReference type="AlphaFoldDB" id="A0A0R2LFM0"/>
<name>A0A0R2LFM0_9LACO</name>